<sequence>MEEFPGKPTAYQLPQFKTLYESLPACYSICILPVNTSSISRFKDCFYDHLEISSDTTMMSPKTAMVQSLQRLKNHPVGARPT</sequence>
<reference evidence="1" key="1">
    <citation type="submission" date="2020-08" db="EMBL/GenBank/DDBJ databases">
        <title>Multicomponent nature underlies the extraordinary mechanical properties of spider dragline silk.</title>
        <authorList>
            <person name="Kono N."/>
            <person name="Nakamura H."/>
            <person name="Mori M."/>
            <person name="Yoshida Y."/>
            <person name="Ohtoshi R."/>
            <person name="Malay A.D."/>
            <person name="Moran D.A.P."/>
            <person name="Tomita M."/>
            <person name="Numata K."/>
            <person name="Arakawa K."/>
        </authorList>
    </citation>
    <scope>NUCLEOTIDE SEQUENCE</scope>
</reference>
<evidence type="ECO:0000313" key="1">
    <source>
        <dbReference type="EMBL" id="GFY58773.1"/>
    </source>
</evidence>
<organism evidence="1 2">
    <name type="scientific">Trichonephila inaurata madagascariensis</name>
    <dbReference type="NCBI Taxonomy" id="2747483"/>
    <lineage>
        <taxon>Eukaryota</taxon>
        <taxon>Metazoa</taxon>
        <taxon>Ecdysozoa</taxon>
        <taxon>Arthropoda</taxon>
        <taxon>Chelicerata</taxon>
        <taxon>Arachnida</taxon>
        <taxon>Araneae</taxon>
        <taxon>Araneomorphae</taxon>
        <taxon>Entelegynae</taxon>
        <taxon>Araneoidea</taxon>
        <taxon>Nephilidae</taxon>
        <taxon>Trichonephila</taxon>
        <taxon>Trichonephila inaurata</taxon>
    </lineage>
</organism>
<evidence type="ECO:0000313" key="2">
    <source>
        <dbReference type="Proteomes" id="UP000886998"/>
    </source>
</evidence>
<name>A0A8X7C9K0_9ARAC</name>
<comment type="caution">
    <text evidence="1">The sequence shown here is derived from an EMBL/GenBank/DDBJ whole genome shotgun (WGS) entry which is preliminary data.</text>
</comment>
<gene>
    <name evidence="1" type="ORF">TNIN_379421</name>
</gene>
<dbReference type="EMBL" id="BMAV01012243">
    <property type="protein sequence ID" value="GFY58773.1"/>
    <property type="molecule type" value="Genomic_DNA"/>
</dbReference>
<keyword evidence="2" id="KW-1185">Reference proteome</keyword>
<protein>
    <submittedName>
        <fullName evidence="1">Uncharacterized protein</fullName>
    </submittedName>
</protein>
<dbReference type="Proteomes" id="UP000886998">
    <property type="component" value="Unassembled WGS sequence"/>
</dbReference>
<accession>A0A8X7C9K0</accession>
<dbReference type="AlphaFoldDB" id="A0A8X7C9K0"/>
<proteinExistence type="predicted"/>